<protein>
    <recommendedName>
        <fullName evidence="3">Fibronectin type III domain-containing protein</fullName>
    </recommendedName>
</protein>
<dbReference type="Proteomes" id="UP000653231">
    <property type="component" value="Unassembled WGS sequence"/>
</dbReference>
<comment type="caution">
    <text evidence="1">The sequence shown here is derived from an EMBL/GenBank/DDBJ whole genome shotgun (WGS) entry which is preliminary data.</text>
</comment>
<gene>
    <name evidence="1" type="ORF">IEQ31_28595</name>
</gene>
<dbReference type="EMBL" id="JACXRZ010000026">
    <property type="protein sequence ID" value="MBD3147119.1"/>
    <property type="molecule type" value="Genomic_DNA"/>
</dbReference>
<evidence type="ECO:0008006" key="3">
    <source>
        <dbReference type="Google" id="ProtNLM"/>
    </source>
</evidence>
<reference evidence="1 2" key="1">
    <citation type="submission" date="2020-09" db="EMBL/GenBank/DDBJ databases">
        <title>Actinomycete isolated from the Camponotus japonicus Mayr.</title>
        <authorList>
            <person name="Gong X."/>
        </authorList>
    </citation>
    <scope>NUCLEOTIDE SEQUENCE [LARGE SCALE GENOMIC DNA]</scope>
    <source>
        <strain evidence="1 2">2C-HV3</strain>
    </source>
</reference>
<proteinExistence type="predicted"/>
<name>A0ABR8L867_9ACTN</name>
<accession>A0ABR8L867</accession>
<sequence>MRLHAISRLDGGKLDGIHLLWSPPWPTGHSLDGFTIYRRNARGEKDQFCLNLTAAQLAEARQLGRLWLPDAVIWAQSRDPDDPKALWTYRIELVRRHSVVWITSPQARAAFVGTDDGTVVAGAVFPGPTVILRGTDLGIVWLVTGFGKATAQVCGDVPDEKQWTGLTPIVKNLQVPFGSVNAAVPAAADGRALADGRAAPEVIAGDFGDVTRYADAALRRPGGAPAMRVVSEKPGAGGNDWDVSPYGLAVAPTLLAPWRRGWGLAHLDRDSLTPGRRYDYRIVGSVPRSDRDEQMFDLHTVPRGYRLPRSFRWGDASVWTDRPCTVVAVETFGGSPSTFRKGFELKRLQLALDNPSRRVLIELQARGQVSARGSRNGTVVASVLATSDRRTVLDFGTPVDMVVVEGDLAVSGIVLRPLDPGLKPDEPVTVEQNIYDIEYGPTASPDPPSMIRATNLSDPARTAARGVLDTGRGFEVVWAAPPSIDPAALAFLPPSVSAPPTEVAYYLLDRSWAGQAFTPADGDGMQVSGRNAPTGSDTPAWGMNLLAAFPPAGAAPSSYIGLVQVTELFEADVLSYGENVTYRVRSVDAIGRPSGPAVAAPIPLRTYVRPPVPTTPPLAAPIDPQVVPPAGVQVTLLQHDDPDLTAAQAATAAGGDVVLLRWGWGPEQRELAPDVAEFRVYRHGSALTAIALSPAGIPTAVPGGWSLPVVASRPIAADEFAGVSVVLGLAYRVLGHPAGTAVALRLAASPVSAAQAPVPGPLTINRTTSAELDPEYWDDRVDVVPRAALSGSDVEAYELVRPAGVATSDTMPRQRLAFGVTAADAESYVPDRRAAVEPAPRPGNESTVAAHEVTARYYGRPSLMPVDLADVPALTLRRQAGDTVHGVLRPADYVPAGAALVSRMLLERIPASAVLPRLRVEPGSISLVRADGSTVAWALSPADQAALRAGYAARQVPDRFLAYAATRLDGLDEAAERLGVLDPSSSFEDTLPNRPSRWLYTLRTVDATGRPSAAAQMLGVVVHVPSPSRALAPLLLGLDVAAGTATVRLDCTDVDGDPYVFVTADNSFGTATASLATIRNRADLAPIDRLVVRDASGTAATAVAAVRGADNQASANVTVPPDVLVLHVWALAVSPDGVPSRLAGPLHAASREI</sequence>
<evidence type="ECO:0000313" key="2">
    <source>
        <dbReference type="Proteomes" id="UP000653231"/>
    </source>
</evidence>
<keyword evidence="2" id="KW-1185">Reference proteome</keyword>
<dbReference type="RefSeq" id="WP_191054356.1">
    <property type="nucleotide sequence ID" value="NZ_JACXRZ010000026.1"/>
</dbReference>
<organism evidence="1 2">
    <name type="scientific">Microbispora bryophytorum subsp. camponoti</name>
    <dbReference type="NCBI Taxonomy" id="1677852"/>
    <lineage>
        <taxon>Bacteria</taxon>
        <taxon>Bacillati</taxon>
        <taxon>Actinomycetota</taxon>
        <taxon>Actinomycetes</taxon>
        <taxon>Streptosporangiales</taxon>
        <taxon>Streptosporangiaceae</taxon>
        <taxon>Microbispora</taxon>
    </lineage>
</organism>
<evidence type="ECO:0000313" key="1">
    <source>
        <dbReference type="EMBL" id="MBD3147119.1"/>
    </source>
</evidence>